<dbReference type="Pfam" id="PF00668">
    <property type="entry name" value="Condensation"/>
    <property type="match status" value="2"/>
</dbReference>
<dbReference type="PANTHER" id="PTHR45527">
    <property type="entry name" value="NONRIBOSOMAL PEPTIDE SYNTHETASE"/>
    <property type="match status" value="1"/>
</dbReference>
<feature type="domain" description="Carrier" evidence="3">
    <location>
        <begin position="1013"/>
        <end position="1093"/>
    </location>
</feature>
<dbReference type="Gene3D" id="3.30.559.10">
    <property type="entry name" value="Chloramphenicol acetyltransferase-like domain"/>
    <property type="match status" value="2"/>
</dbReference>
<evidence type="ECO:0000259" key="3">
    <source>
        <dbReference type="PROSITE" id="PS50075"/>
    </source>
</evidence>
<dbReference type="NCBIfam" id="TIGR01733">
    <property type="entry name" value="AA-adenyl-dom"/>
    <property type="match status" value="1"/>
</dbReference>
<dbReference type="InterPro" id="IPR020845">
    <property type="entry name" value="AMP-binding_CS"/>
</dbReference>
<dbReference type="GO" id="GO:0003824">
    <property type="term" value="F:catalytic activity"/>
    <property type="evidence" value="ECO:0007669"/>
    <property type="project" value="InterPro"/>
</dbReference>
<dbReference type="Pfam" id="PF00501">
    <property type="entry name" value="AMP-binding"/>
    <property type="match status" value="1"/>
</dbReference>
<dbReference type="InterPro" id="IPR010071">
    <property type="entry name" value="AA_adenyl_dom"/>
</dbReference>
<dbReference type="GO" id="GO:0044550">
    <property type="term" value="P:secondary metabolite biosynthetic process"/>
    <property type="evidence" value="ECO:0007669"/>
    <property type="project" value="TreeGrafter"/>
</dbReference>
<dbReference type="GO" id="GO:0043041">
    <property type="term" value="P:amino acid activation for nonribosomal peptide biosynthetic process"/>
    <property type="evidence" value="ECO:0007669"/>
    <property type="project" value="TreeGrafter"/>
</dbReference>
<dbReference type="SUPFAM" id="SSF56801">
    <property type="entry name" value="Acetyl-CoA synthetase-like"/>
    <property type="match status" value="1"/>
</dbReference>
<dbReference type="PROSITE" id="PS50075">
    <property type="entry name" value="CARRIER"/>
    <property type="match status" value="1"/>
</dbReference>
<dbReference type="Proteomes" id="UP000663828">
    <property type="component" value="Unassembled WGS sequence"/>
</dbReference>
<dbReference type="InterPro" id="IPR045851">
    <property type="entry name" value="AMP-bd_C_sf"/>
</dbReference>
<dbReference type="InterPro" id="IPR023213">
    <property type="entry name" value="CAT-like_dom_sf"/>
</dbReference>
<gene>
    <name evidence="4" type="ORF">XAT740_LOCUS44801</name>
</gene>
<dbReference type="InterPro" id="IPR025110">
    <property type="entry name" value="AMP-bd_C"/>
</dbReference>
<organism evidence="4 5">
    <name type="scientific">Adineta ricciae</name>
    <name type="common">Rotifer</name>
    <dbReference type="NCBI Taxonomy" id="249248"/>
    <lineage>
        <taxon>Eukaryota</taxon>
        <taxon>Metazoa</taxon>
        <taxon>Spiralia</taxon>
        <taxon>Gnathifera</taxon>
        <taxon>Rotifera</taxon>
        <taxon>Eurotatoria</taxon>
        <taxon>Bdelloidea</taxon>
        <taxon>Adinetida</taxon>
        <taxon>Adinetidae</taxon>
        <taxon>Adineta</taxon>
    </lineage>
</organism>
<dbReference type="GO" id="GO:0031177">
    <property type="term" value="F:phosphopantetheine binding"/>
    <property type="evidence" value="ECO:0007669"/>
    <property type="project" value="TreeGrafter"/>
</dbReference>
<proteinExistence type="predicted"/>
<keyword evidence="5" id="KW-1185">Reference proteome</keyword>
<evidence type="ECO:0000313" key="5">
    <source>
        <dbReference type="Proteomes" id="UP000663828"/>
    </source>
</evidence>
<dbReference type="PANTHER" id="PTHR45527:SF1">
    <property type="entry name" value="FATTY ACID SYNTHASE"/>
    <property type="match status" value="1"/>
</dbReference>
<dbReference type="InterPro" id="IPR000873">
    <property type="entry name" value="AMP-dep_synth/lig_dom"/>
</dbReference>
<reference evidence="4" key="1">
    <citation type="submission" date="2021-02" db="EMBL/GenBank/DDBJ databases">
        <authorList>
            <person name="Nowell W R."/>
        </authorList>
    </citation>
    <scope>NUCLEOTIDE SEQUENCE</scope>
</reference>
<dbReference type="SUPFAM" id="SSF47336">
    <property type="entry name" value="ACP-like"/>
    <property type="match status" value="1"/>
</dbReference>
<feature type="non-terminal residue" evidence="4">
    <location>
        <position position="1"/>
    </location>
</feature>
<dbReference type="PROSITE" id="PS00455">
    <property type="entry name" value="AMP_BINDING"/>
    <property type="match status" value="1"/>
</dbReference>
<comment type="caution">
    <text evidence="4">The sequence shown here is derived from an EMBL/GenBank/DDBJ whole genome shotgun (WGS) entry which is preliminary data.</text>
</comment>
<dbReference type="EMBL" id="CAJNOR010005735">
    <property type="protein sequence ID" value="CAF1574419.1"/>
    <property type="molecule type" value="Genomic_DNA"/>
</dbReference>
<dbReference type="Pfam" id="PF00550">
    <property type="entry name" value="PP-binding"/>
    <property type="match status" value="1"/>
</dbReference>
<dbReference type="InterPro" id="IPR001242">
    <property type="entry name" value="Condensation_dom"/>
</dbReference>
<evidence type="ECO:0000313" key="4">
    <source>
        <dbReference type="EMBL" id="CAF1574419.1"/>
    </source>
</evidence>
<dbReference type="GO" id="GO:0005737">
    <property type="term" value="C:cytoplasm"/>
    <property type="evidence" value="ECO:0007669"/>
    <property type="project" value="TreeGrafter"/>
</dbReference>
<keyword evidence="2" id="KW-0597">Phosphoprotein</keyword>
<dbReference type="InterPro" id="IPR042099">
    <property type="entry name" value="ANL_N_sf"/>
</dbReference>
<dbReference type="InterPro" id="IPR036736">
    <property type="entry name" value="ACP-like_sf"/>
</dbReference>
<protein>
    <recommendedName>
        <fullName evidence="3">Carrier domain-containing protein</fullName>
    </recommendedName>
</protein>
<name>A0A815YPB2_ADIRI</name>
<evidence type="ECO:0000256" key="2">
    <source>
        <dbReference type="ARBA" id="ARBA00022553"/>
    </source>
</evidence>
<dbReference type="Pfam" id="PF13193">
    <property type="entry name" value="AMP-binding_C"/>
    <property type="match status" value="1"/>
</dbReference>
<dbReference type="Gene3D" id="3.40.50.12780">
    <property type="entry name" value="N-terminal domain of ligase-like"/>
    <property type="match status" value="1"/>
</dbReference>
<sequence>MKVFSVADTLNRVKPTPPASDAQTRIWLDERIRFHPDQPLVAIYNMPFLCRLYQGHTLSVTKIHRALRLLILKHQSLRTSLVFDKETNQLMQRIIDFNDNDKAPFTFIESTFETDEQLNTIMHDEKGNSQLFDLSRGLVFRCHIVYHKEISPNDLLCENDRVIFNFHHALFDYPSVDVFVQDLNEAYTTGQLLYNDSTILRYLDYAFIEQQMPMAAANMFWMDALRDCKLDQSLSLPYDRHRLSNEHRTGRGTSVCFDFGQELSQAFLTFASLNNINVEYLALASYYTFLFKLTSGESDICIGINNDNRYKKELTSIIGMFVNAVPLRCQLDPCWSFQQLSGDIHERTRNSVGYSYFPLQRILAQHANVSKAAFLDVSFEFVPINSNNNNTGIIIDHCRLSLMPISINISKDEIMSKFDFILSAQHDMYNDEVSFRINASLDLFNVNTIERIAQQFHSILEQIFMPSDSSQIKTPIYRLSLILTDEKLLIKSMNNENRLFANVNCIHHEFVHQMIKYPQKLAVELDDQSLTYSEFYYYVQMLSLNLLNKHEVKSGEIICQCVERSLSMIIGIMSIEMIGAVYCPLSPRDPQHRLHALLEQTRSRFVLVHHLTKTKFNTEIISFDIDSILSGYNQKSDIDVDRLSHVVATSDSIAYIIFTSGSTGIPKAVQVRHRNFSECIHSLTYITAINKNDVMIQMSRCSFDIHVQEILGALIIGTTLVMLHPRGNIDFHYLYRTLKEKQVNYLQSVPSLLHGFFSFLEEANDFDCLKYLQRLCSSGEQCPVKLVNMMKAHLTEECCIWNLYGPAETTIDSTLYLVDKASNLSDISIGVPFPNYQCMVQDEFAQNVIVDQDGELLIGGVGVFAGYLGRDDLTAKALVQIDNELFYRTGDLVRMDKNGLLHYKGRKDHQVKLHGQRVELGEIEQCLLQSSVSACVVVKWNDDHLVAYVQSSNVDEKQLREHCQSHLPPHMIPSKFIVLEKLPLNSNGKIDRKLLPAPNMSLLSSSVTNESNAPCNELEKSVYDIWCQVLHLDGQQVSTNSNFFAIGGHSLLFITLYHRYQAVFDFDSQSLSLAPLLEQPTIIQHAKLLERVKIKDIKSTQWYTLHLVEGIASFAQQRIFLDEQVRFSNDIAIYNELNALQVVRGTLSVDHLLRAIQFIFRKHKVLHTSLTFSNTDSAVQQCITNNHETFTIVDKRMFENENDLTDILYELTVNPRVFDLSVGRVFHCEILRQKNSITTKQNRTLVTSSDVVVIAFHHAAYDRSSRMIFFNDLCMAYNNNTARSIDEEPLQYIDYAVHECQMDMNLSRDFWHSELQGYNFECRLLLPNDRQRSSTDRRSGVAALGEISFENNAAAAFLNYASSRQLTPFQLGLALFYAFLFKLTSGQNDLCITCLNANRYRNELQDLIGMFIATLPYRTFIDSHWSFDELVKHVQEKCLSILSHSNYPLQHMLADFHLNQSNIPFLDTVFDFITVPSGVEQLSFNGVALKHVSLQQSSEVAKFDFMLMFNFNPTLDDNRLSCRFICSNEIFSQIVVNQITQRFQQLFSQLFGTTSSSTSVEQSDMSIRKLTLVLPEELSEIQNTIFSREANIVKEAPASFAQTRILLDQQNLSHVGQSLIATHNIPF</sequence>
<dbReference type="SUPFAM" id="SSF52777">
    <property type="entry name" value="CoA-dependent acyltransferases"/>
    <property type="match status" value="4"/>
</dbReference>
<dbReference type="InterPro" id="IPR009081">
    <property type="entry name" value="PP-bd_ACP"/>
</dbReference>
<accession>A0A815YPB2</accession>
<evidence type="ECO:0000256" key="1">
    <source>
        <dbReference type="ARBA" id="ARBA00022450"/>
    </source>
</evidence>
<dbReference type="Gene3D" id="1.10.1200.10">
    <property type="entry name" value="ACP-like"/>
    <property type="match status" value="1"/>
</dbReference>
<keyword evidence="1" id="KW-0596">Phosphopantetheine</keyword>
<dbReference type="CDD" id="cd05930">
    <property type="entry name" value="A_NRPS"/>
    <property type="match status" value="1"/>
</dbReference>
<dbReference type="Gene3D" id="3.30.559.30">
    <property type="entry name" value="Nonribosomal peptide synthetase, condensation domain"/>
    <property type="match status" value="2"/>
</dbReference>
<dbReference type="Gene3D" id="3.30.300.30">
    <property type="match status" value="1"/>
</dbReference>